<dbReference type="AlphaFoldDB" id="A0A7G8BHM5"/>
<dbReference type="PANTHER" id="PTHR35008">
    <property type="entry name" value="BLL4482 PROTEIN-RELATED"/>
    <property type="match status" value="1"/>
</dbReference>
<dbReference type="PROSITE" id="PS51007">
    <property type="entry name" value="CYTC"/>
    <property type="match status" value="2"/>
</dbReference>
<dbReference type="GO" id="GO:0046872">
    <property type="term" value="F:metal ion binding"/>
    <property type="evidence" value="ECO:0007669"/>
    <property type="project" value="UniProtKB-KW"/>
</dbReference>
<evidence type="ECO:0000256" key="2">
    <source>
        <dbReference type="ARBA" id="ARBA00022723"/>
    </source>
</evidence>
<keyword evidence="2 4" id="KW-0479">Metal-binding</keyword>
<feature type="domain" description="Cytochrome c" evidence="5">
    <location>
        <begin position="25"/>
        <end position="120"/>
    </location>
</feature>
<evidence type="ECO:0000256" key="3">
    <source>
        <dbReference type="ARBA" id="ARBA00023004"/>
    </source>
</evidence>
<dbReference type="InterPro" id="IPR036909">
    <property type="entry name" value="Cyt_c-like_dom_sf"/>
</dbReference>
<protein>
    <submittedName>
        <fullName evidence="6">C-type cytochrome</fullName>
    </submittedName>
</protein>
<evidence type="ECO:0000256" key="1">
    <source>
        <dbReference type="ARBA" id="ARBA00022617"/>
    </source>
</evidence>
<organism evidence="6 7">
    <name type="scientific">Alloacidobacterium dinghuense</name>
    <dbReference type="NCBI Taxonomy" id="2763107"/>
    <lineage>
        <taxon>Bacteria</taxon>
        <taxon>Pseudomonadati</taxon>
        <taxon>Acidobacteriota</taxon>
        <taxon>Terriglobia</taxon>
        <taxon>Terriglobales</taxon>
        <taxon>Acidobacteriaceae</taxon>
        <taxon>Alloacidobacterium</taxon>
    </lineage>
</organism>
<evidence type="ECO:0000256" key="4">
    <source>
        <dbReference type="PROSITE-ProRule" id="PRU00433"/>
    </source>
</evidence>
<dbReference type="GO" id="GO:0020037">
    <property type="term" value="F:heme binding"/>
    <property type="evidence" value="ECO:0007669"/>
    <property type="project" value="InterPro"/>
</dbReference>
<accession>A0A7G8BHM5</accession>
<dbReference type="EMBL" id="CP060394">
    <property type="protein sequence ID" value="QNI32045.1"/>
    <property type="molecule type" value="Genomic_DNA"/>
</dbReference>
<proteinExistence type="predicted"/>
<keyword evidence="7" id="KW-1185">Reference proteome</keyword>
<sequence length="238" mass="25141">MNARRFCGSILVLCSLVAVGCDHTGKPVEGAEALRPDKVTDFNKLYSQNCSGCHGADGTHGAAMPLGNPEYEAISDEGVIADAIGNGVQGTLMPAFSQGSGGMLTDDQINALVMGIREKWYKPDTLKGLDVPPYQTNKQGDATHGQQVFATHCASCHTTGTQQKGAKLSSVTDGSYLALIGDQSLRAIIIAGRPDLGHPDWRGPSGNTPMSDQDVTDLVAWMASQRQKTPGQPYPSQP</sequence>
<dbReference type="Gene3D" id="1.10.760.10">
    <property type="entry name" value="Cytochrome c-like domain"/>
    <property type="match status" value="2"/>
</dbReference>
<evidence type="ECO:0000313" key="6">
    <source>
        <dbReference type="EMBL" id="QNI32045.1"/>
    </source>
</evidence>
<dbReference type="PROSITE" id="PS51257">
    <property type="entry name" value="PROKAR_LIPOPROTEIN"/>
    <property type="match status" value="1"/>
</dbReference>
<gene>
    <name evidence="6" type="ORF">H7849_24055</name>
</gene>
<dbReference type="PANTHER" id="PTHR35008:SF4">
    <property type="entry name" value="BLL4482 PROTEIN"/>
    <property type="match status" value="1"/>
</dbReference>
<keyword evidence="1 4" id="KW-0349">Heme</keyword>
<reference evidence="6 7" key="1">
    <citation type="submission" date="2020-08" db="EMBL/GenBank/DDBJ databases">
        <title>Edaphobacter telluris sp. nov. and Acidobacterium dinghuensis sp. nov., two acidobacteria isolated from forest soil.</title>
        <authorList>
            <person name="Fu J."/>
            <person name="Qiu L."/>
        </authorList>
    </citation>
    <scope>NUCLEOTIDE SEQUENCE [LARGE SCALE GENOMIC DNA]</scope>
    <source>
        <strain evidence="6">4Y35</strain>
    </source>
</reference>
<dbReference type="InterPro" id="IPR009056">
    <property type="entry name" value="Cyt_c-like_dom"/>
</dbReference>
<dbReference type="KEGG" id="adin:H7849_24055"/>
<dbReference type="GO" id="GO:0009055">
    <property type="term" value="F:electron transfer activity"/>
    <property type="evidence" value="ECO:0007669"/>
    <property type="project" value="InterPro"/>
</dbReference>
<evidence type="ECO:0000313" key="7">
    <source>
        <dbReference type="Proteomes" id="UP000515312"/>
    </source>
</evidence>
<evidence type="ECO:0000259" key="5">
    <source>
        <dbReference type="PROSITE" id="PS51007"/>
    </source>
</evidence>
<keyword evidence="3 4" id="KW-0408">Iron</keyword>
<dbReference type="RefSeq" id="WP_186743002.1">
    <property type="nucleotide sequence ID" value="NZ_CP060394.1"/>
</dbReference>
<dbReference type="InterPro" id="IPR051459">
    <property type="entry name" value="Cytochrome_c-type_DH"/>
</dbReference>
<feature type="domain" description="Cytochrome c" evidence="5">
    <location>
        <begin position="140"/>
        <end position="226"/>
    </location>
</feature>
<dbReference type="Pfam" id="PF00034">
    <property type="entry name" value="Cytochrom_C"/>
    <property type="match status" value="1"/>
</dbReference>
<name>A0A7G8BHM5_9BACT</name>
<dbReference type="Pfam" id="PF13442">
    <property type="entry name" value="Cytochrome_CBB3"/>
    <property type="match status" value="1"/>
</dbReference>
<dbReference type="SUPFAM" id="SSF46626">
    <property type="entry name" value="Cytochrome c"/>
    <property type="match status" value="2"/>
</dbReference>
<dbReference type="Proteomes" id="UP000515312">
    <property type="component" value="Chromosome"/>
</dbReference>